<dbReference type="EMBL" id="JAHQIW010002714">
    <property type="protein sequence ID" value="KAJ1356144.1"/>
    <property type="molecule type" value="Genomic_DNA"/>
</dbReference>
<comment type="caution">
    <text evidence="2">The sequence shown here is derived from an EMBL/GenBank/DDBJ whole genome shotgun (WGS) entry which is preliminary data.</text>
</comment>
<gene>
    <name evidence="2" type="ORF">KIN20_013805</name>
</gene>
<feature type="region of interest" description="Disordered" evidence="1">
    <location>
        <begin position="1"/>
        <end position="58"/>
    </location>
</feature>
<accession>A0AAD5N2G7</accession>
<organism evidence="2 3">
    <name type="scientific">Parelaphostrongylus tenuis</name>
    <name type="common">Meningeal worm</name>
    <dbReference type="NCBI Taxonomy" id="148309"/>
    <lineage>
        <taxon>Eukaryota</taxon>
        <taxon>Metazoa</taxon>
        <taxon>Ecdysozoa</taxon>
        <taxon>Nematoda</taxon>
        <taxon>Chromadorea</taxon>
        <taxon>Rhabditida</taxon>
        <taxon>Rhabditina</taxon>
        <taxon>Rhabditomorpha</taxon>
        <taxon>Strongyloidea</taxon>
        <taxon>Metastrongylidae</taxon>
        <taxon>Parelaphostrongylus</taxon>
    </lineage>
</organism>
<name>A0AAD5N2G7_PARTN</name>
<dbReference type="AlphaFoldDB" id="A0AAD5N2G7"/>
<protein>
    <submittedName>
        <fullName evidence="2">Uncharacterized protein</fullName>
    </submittedName>
</protein>
<evidence type="ECO:0000313" key="3">
    <source>
        <dbReference type="Proteomes" id="UP001196413"/>
    </source>
</evidence>
<reference evidence="2" key="1">
    <citation type="submission" date="2021-06" db="EMBL/GenBank/DDBJ databases">
        <title>Parelaphostrongylus tenuis whole genome reference sequence.</title>
        <authorList>
            <person name="Garwood T.J."/>
            <person name="Larsen P.A."/>
            <person name="Fountain-Jones N.M."/>
            <person name="Garbe J.R."/>
            <person name="Macchietto M.G."/>
            <person name="Kania S.A."/>
            <person name="Gerhold R.W."/>
            <person name="Richards J.E."/>
            <person name="Wolf T.M."/>
        </authorList>
    </citation>
    <scope>NUCLEOTIDE SEQUENCE</scope>
    <source>
        <strain evidence="2">MNPRO001-30</strain>
        <tissue evidence="2">Meninges</tissue>
    </source>
</reference>
<proteinExistence type="predicted"/>
<evidence type="ECO:0000256" key="1">
    <source>
        <dbReference type="SAM" id="MobiDB-lite"/>
    </source>
</evidence>
<sequence>MEVDKSFPRSTEPVADVSRKSRKQHSDVRARQGTKTIRGEDENEPFSKISLSENSERKPKKIIGALAEEEEVRAINHLRRELTGLFASKNNEFYERGIDSMPERWQICI</sequence>
<keyword evidence="3" id="KW-1185">Reference proteome</keyword>
<dbReference type="Proteomes" id="UP001196413">
    <property type="component" value="Unassembled WGS sequence"/>
</dbReference>
<evidence type="ECO:0000313" key="2">
    <source>
        <dbReference type="EMBL" id="KAJ1356144.1"/>
    </source>
</evidence>